<dbReference type="Gramene" id="TVU20205">
    <property type="protein sequence ID" value="TVU20205"/>
    <property type="gene ID" value="EJB05_36404"/>
</dbReference>
<evidence type="ECO:0000259" key="1">
    <source>
        <dbReference type="Pfam" id="PF20241"/>
    </source>
</evidence>
<dbReference type="AlphaFoldDB" id="A0A5J9U996"/>
<organism evidence="2 3">
    <name type="scientific">Eragrostis curvula</name>
    <name type="common">weeping love grass</name>
    <dbReference type="NCBI Taxonomy" id="38414"/>
    <lineage>
        <taxon>Eukaryota</taxon>
        <taxon>Viridiplantae</taxon>
        <taxon>Streptophyta</taxon>
        <taxon>Embryophyta</taxon>
        <taxon>Tracheophyta</taxon>
        <taxon>Spermatophyta</taxon>
        <taxon>Magnoliopsida</taxon>
        <taxon>Liliopsida</taxon>
        <taxon>Poales</taxon>
        <taxon>Poaceae</taxon>
        <taxon>PACMAD clade</taxon>
        <taxon>Chloridoideae</taxon>
        <taxon>Eragrostideae</taxon>
        <taxon>Eragrostidinae</taxon>
        <taxon>Eragrostis</taxon>
    </lineage>
</organism>
<dbReference type="PANTHER" id="PTHR33065">
    <property type="entry name" value="OS07G0486400 PROTEIN"/>
    <property type="match status" value="1"/>
</dbReference>
<comment type="caution">
    <text evidence="2">The sequence shown here is derived from an EMBL/GenBank/DDBJ whole genome shotgun (WGS) entry which is preliminary data.</text>
</comment>
<dbReference type="Pfam" id="PF20241">
    <property type="entry name" value="DUF6598"/>
    <property type="match status" value="1"/>
</dbReference>
<evidence type="ECO:0000313" key="2">
    <source>
        <dbReference type="EMBL" id="TVU20205.1"/>
    </source>
</evidence>
<dbReference type="Proteomes" id="UP000324897">
    <property type="component" value="Chromosome 7"/>
</dbReference>
<accession>A0A5J9U996</accession>
<feature type="domain" description="DUF6598" evidence="1">
    <location>
        <begin position="240"/>
        <end position="472"/>
    </location>
</feature>
<sequence>MDHVVGSDGKITGDGCKQLIPVGGGSKIMGDGNGYEESALEQWMKEDGICSCFETPSPFLQKRMRTWMLRHRQKSSYSKAKSMAMKRRSQKIATKIKDGLSKLDSGGLSKCDSPEDLMQCMEDMHLGKDQDYVVVELEWDPDIDCELDPELERYLARLEPEKTPDWNIKRVSWEEHVVNVLHMVRLHQITEYDPVHRCPVMTRFCKYNLAYFDFEKESRAMHGLPLRNLTSYQHKLLEESVNVVSMKILKSDVGYPISVFGTVLARDQVDYKCVYLFRRDKDDPQVINSPEDMLHLTDPCRGFSLTSSMFFEINLKIRGDSGDPTVFSKGVVEHNTCLGDSRPIMKKVLTSWHSTVQLAYTPVPFAVQANLTVSILHEACDFTGEVIAWTSQNLNKIILHDSKVAGTSTELGADGSVVLSRRLVAVPVDENLVVRICIRDGAREAACFEFTLCHSDDDRTLYDKEYIVKVKVEWTAILSTMWRTVLHDVGMTRVLI</sequence>
<name>A0A5J9U996_9POAL</name>
<dbReference type="PANTHER" id="PTHR33065:SF187">
    <property type="entry name" value="DUF6598 DOMAIN-CONTAINING PROTEIN"/>
    <property type="match status" value="1"/>
</dbReference>
<gene>
    <name evidence="2" type="ORF">EJB05_36404</name>
</gene>
<dbReference type="EMBL" id="RWGY01000029">
    <property type="protein sequence ID" value="TVU20205.1"/>
    <property type="molecule type" value="Genomic_DNA"/>
</dbReference>
<proteinExistence type="predicted"/>
<keyword evidence="3" id="KW-1185">Reference proteome</keyword>
<protein>
    <recommendedName>
        <fullName evidence="1">DUF6598 domain-containing protein</fullName>
    </recommendedName>
</protein>
<dbReference type="InterPro" id="IPR046533">
    <property type="entry name" value="DUF6598"/>
</dbReference>
<reference evidence="2 3" key="1">
    <citation type="journal article" date="2019" name="Sci. Rep.">
        <title>A high-quality genome of Eragrostis curvula grass provides insights into Poaceae evolution and supports new strategies to enhance forage quality.</title>
        <authorList>
            <person name="Carballo J."/>
            <person name="Santos B.A.C.M."/>
            <person name="Zappacosta D."/>
            <person name="Garbus I."/>
            <person name="Selva J.P."/>
            <person name="Gallo C.A."/>
            <person name="Diaz A."/>
            <person name="Albertini E."/>
            <person name="Caccamo M."/>
            <person name="Echenique V."/>
        </authorList>
    </citation>
    <scope>NUCLEOTIDE SEQUENCE [LARGE SCALE GENOMIC DNA]</scope>
    <source>
        <strain evidence="3">cv. Victoria</strain>
        <tissue evidence="2">Leaf</tissue>
    </source>
</reference>
<dbReference type="OrthoDB" id="686435at2759"/>
<evidence type="ECO:0000313" key="3">
    <source>
        <dbReference type="Proteomes" id="UP000324897"/>
    </source>
</evidence>